<keyword evidence="1" id="KW-0805">Transcription regulation</keyword>
<dbReference type="InterPro" id="IPR020449">
    <property type="entry name" value="Tscrpt_reg_AraC-type_HTH"/>
</dbReference>
<dbReference type="InterPro" id="IPR009057">
    <property type="entry name" value="Homeodomain-like_sf"/>
</dbReference>
<accession>A0A6J4U2U1</accession>
<evidence type="ECO:0000259" key="4">
    <source>
        <dbReference type="PROSITE" id="PS01124"/>
    </source>
</evidence>
<dbReference type="PRINTS" id="PR00032">
    <property type="entry name" value="HTHARAC"/>
</dbReference>
<organism evidence="5">
    <name type="scientific">uncultured Solirubrobacteraceae bacterium</name>
    <dbReference type="NCBI Taxonomy" id="1162706"/>
    <lineage>
        <taxon>Bacteria</taxon>
        <taxon>Bacillati</taxon>
        <taxon>Actinomycetota</taxon>
        <taxon>Thermoleophilia</taxon>
        <taxon>Solirubrobacterales</taxon>
        <taxon>Solirubrobacteraceae</taxon>
        <taxon>environmental samples</taxon>
    </lineage>
</organism>
<dbReference type="InterPro" id="IPR050204">
    <property type="entry name" value="AraC_XylS_family_regulators"/>
</dbReference>
<dbReference type="SMART" id="SM00342">
    <property type="entry name" value="HTH_ARAC"/>
    <property type="match status" value="1"/>
</dbReference>
<evidence type="ECO:0000256" key="1">
    <source>
        <dbReference type="ARBA" id="ARBA00023015"/>
    </source>
</evidence>
<feature type="domain" description="HTH araC/xylS-type" evidence="4">
    <location>
        <begin position="10"/>
        <end position="108"/>
    </location>
</feature>
<dbReference type="InterPro" id="IPR018062">
    <property type="entry name" value="HTH_AraC-typ_CS"/>
</dbReference>
<name>A0A6J4U2U1_9ACTN</name>
<reference evidence="5" key="1">
    <citation type="submission" date="2020-02" db="EMBL/GenBank/DDBJ databases">
        <authorList>
            <person name="Meier V. D."/>
        </authorList>
    </citation>
    <scope>NUCLEOTIDE SEQUENCE</scope>
    <source>
        <strain evidence="5">AVDCRST_MAG30</strain>
    </source>
</reference>
<protein>
    <submittedName>
        <fullName evidence="5">Transcriptional regulator, AraC family</fullName>
    </submittedName>
</protein>
<dbReference type="GO" id="GO:0043565">
    <property type="term" value="F:sequence-specific DNA binding"/>
    <property type="evidence" value="ECO:0007669"/>
    <property type="project" value="InterPro"/>
</dbReference>
<dbReference type="PANTHER" id="PTHR46796">
    <property type="entry name" value="HTH-TYPE TRANSCRIPTIONAL ACTIVATOR RHAS-RELATED"/>
    <property type="match status" value="1"/>
</dbReference>
<dbReference type="SUPFAM" id="SSF46689">
    <property type="entry name" value="Homeodomain-like"/>
    <property type="match status" value="2"/>
</dbReference>
<dbReference type="Gene3D" id="1.10.10.60">
    <property type="entry name" value="Homeodomain-like"/>
    <property type="match status" value="2"/>
</dbReference>
<dbReference type="EMBL" id="CADCVS010000591">
    <property type="protein sequence ID" value="CAA9538924.1"/>
    <property type="molecule type" value="Genomic_DNA"/>
</dbReference>
<dbReference type="Pfam" id="PF12833">
    <property type="entry name" value="HTH_18"/>
    <property type="match status" value="1"/>
</dbReference>
<evidence type="ECO:0000256" key="3">
    <source>
        <dbReference type="ARBA" id="ARBA00023163"/>
    </source>
</evidence>
<sequence>MSPEEAAHLRRAKDLVDSSYGEPLDVVALARRALMSPAHFSRRFKEAFGETPHRYVLTRRVERAQELLRNTDTSVSEICLEVGFQSLGSFSSAFRRVTGMTPTAYRATVAGFPPQVPGCWAAQWTRPQPAGMEKRASTVAD</sequence>
<gene>
    <name evidence="5" type="ORF">AVDCRST_MAG30-4530</name>
</gene>
<dbReference type="PANTHER" id="PTHR46796:SF6">
    <property type="entry name" value="ARAC SUBFAMILY"/>
    <property type="match status" value="1"/>
</dbReference>
<dbReference type="PROSITE" id="PS01124">
    <property type="entry name" value="HTH_ARAC_FAMILY_2"/>
    <property type="match status" value="1"/>
</dbReference>
<dbReference type="InterPro" id="IPR018060">
    <property type="entry name" value="HTH_AraC"/>
</dbReference>
<keyword evidence="3" id="KW-0804">Transcription</keyword>
<dbReference type="PROSITE" id="PS00041">
    <property type="entry name" value="HTH_ARAC_FAMILY_1"/>
    <property type="match status" value="1"/>
</dbReference>
<evidence type="ECO:0000313" key="5">
    <source>
        <dbReference type="EMBL" id="CAA9538924.1"/>
    </source>
</evidence>
<keyword evidence="2" id="KW-0238">DNA-binding</keyword>
<evidence type="ECO:0000256" key="2">
    <source>
        <dbReference type="ARBA" id="ARBA00023125"/>
    </source>
</evidence>
<dbReference type="GO" id="GO:0003700">
    <property type="term" value="F:DNA-binding transcription factor activity"/>
    <property type="evidence" value="ECO:0007669"/>
    <property type="project" value="InterPro"/>
</dbReference>
<dbReference type="AlphaFoldDB" id="A0A6J4U2U1"/>
<proteinExistence type="predicted"/>